<reference evidence="1" key="1">
    <citation type="journal article" date="2015" name="Nature">
        <title>Complex archaea that bridge the gap between prokaryotes and eukaryotes.</title>
        <authorList>
            <person name="Spang A."/>
            <person name="Saw J.H."/>
            <person name="Jorgensen S.L."/>
            <person name="Zaremba-Niedzwiedzka K."/>
            <person name="Martijn J."/>
            <person name="Lind A.E."/>
            <person name="van Eijk R."/>
            <person name="Schleper C."/>
            <person name="Guy L."/>
            <person name="Ettema T.J."/>
        </authorList>
    </citation>
    <scope>NUCLEOTIDE SEQUENCE</scope>
</reference>
<proteinExistence type="predicted"/>
<accession>A0A0F9RZ22</accession>
<dbReference type="AlphaFoldDB" id="A0A0F9RZ22"/>
<gene>
    <name evidence="1" type="ORF">LCGC14_0519110</name>
</gene>
<name>A0A0F9RZ22_9ZZZZ</name>
<comment type="caution">
    <text evidence="1">The sequence shown here is derived from an EMBL/GenBank/DDBJ whole genome shotgun (WGS) entry which is preliminary data.</text>
</comment>
<organism evidence="1">
    <name type="scientific">marine sediment metagenome</name>
    <dbReference type="NCBI Taxonomy" id="412755"/>
    <lineage>
        <taxon>unclassified sequences</taxon>
        <taxon>metagenomes</taxon>
        <taxon>ecological metagenomes</taxon>
    </lineage>
</organism>
<evidence type="ECO:0000313" key="1">
    <source>
        <dbReference type="EMBL" id="KKN61695.1"/>
    </source>
</evidence>
<protein>
    <submittedName>
        <fullName evidence="1">Uncharacterized protein</fullName>
    </submittedName>
</protein>
<dbReference type="EMBL" id="LAZR01000649">
    <property type="protein sequence ID" value="KKN61695.1"/>
    <property type="molecule type" value="Genomic_DNA"/>
</dbReference>
<sequence length="178" mass="19277">MRALLITLLVLVAVPAWAQDDPVPEERAELPALPNPFGLGWGAGMGLSDNFIGDPLVEEGDAFIDGNDIVRVTRFRDVKSRLILESHYTFRLINGSLGVGPVMFVQPGGNLFTAAGGGLLFELGEGPTSFNLIIGGLLDFDVTRLHPDYIDGFEAPTSQLAFVTREELQFFVGFVIGR</sequence>